<organism evidence="16 17">
    <name type="scientific">Kingdonia uniflora</name>
    <dbReference type="NCBI Taxonomy" id="39325"/>
    <lineage>
        <taxon>Eukaryota</taxon>
        <taxon>Viridiplantae</taxon>
        <taxon>Streptophyta</taxon>
        <taxon>Embryophyta</taxon>
        <taxon>Tracheophyta</taxon>
        <taxon>Spermatophyta</taxon>
        <taxon>Magnoliopsida</taxon>
        <taxon>Ranunculales</taxon>
        <taxon>Circaeasteraceae</taxon>
        <taxon>Kingdonia</taxon>
    </lineage>
</organism>
<dbReference type="PROSITE" id="PS50297">
    <property type="entry name" value="ANK_REP_REGION"/>
    <property type="match status" value="2"/>
</dbReference>
<evidence type="ECO:0000256" key="1">
    <source>
        <dbReference type="ARBA" id="ARBA00004141"/>
    </source>
</evidence>
<evidence type="ECO:0000256" key="8">
    <source>
        <dbReference type="ARBA" id="ARBA00022958"/>
    </source>
</evidence>
<evidence type="ECO:0000256" key="10">
    <source>
        <dbReference type="ARBA" id="ARBA00023065"/>
    </source>
</evidence>
<dbReference type="PANTHER" id="PTHR45743:SF4">
    <property type="entry name" value="POTASSIUM CHANNEL KOR2"/>
    <property type="match status" value="1"/>
</dbReference>
<accession>A0A7J7LMM5</accession>
<dbReference type="InterPro" id="IPR002110">
    <property type="entry name" value="Ankyrin_rpt"/>
</dbReference>
<evidence type="ECO:0000256" key="11">
    <source>
        <dbReference type="ARBA" id="ARBA00023136"/>
    </source>
</evidence>
<comment type="caution">
    <text evidence="16">The sequence shown here is derived from an EMBL/GenBank/DDBJ whole genome shotgun (WGS) entry which is preliminary data.</text>
</comment>
<dbReference type="Gene3D" id="1.25.40.20">
    <property type="entry name" value="Ankyrin repeat-containing domain"/>
    <property type="match status" value="2"/>
</dbReference>
<keyword evidence="17" id="KW-1185">Reference proteome</keyword>
<gene>
    <name evidence="16" type="ORF">GIB67_001691</name>
</gene>
<dbReference type="OrthoDB" id="426293at2759"/>
<evidence type="ECO:0000256" key="13">
    <source>
        <dbReference type="PROSITE-ProRule" id="PRU00023"/>
    </source>
</evidence>
<dbReference type="InterPro" id="IPR018490">
    <property type="entry name" value="cNMP-bd_dom_sf"/>
</dbReference>
<feature type="repeat" description="ANK" evidence="13">
    <location>
        <begin position="271"/>
        <end position="303"/>
    </location>
</feature>
<comment type="subcellular location">
    <subcellularLocation>
        <location evidence="1 14">Membrane</location>
        <topology evidence="1 14">Multi-pass membrane protein</topology>
    </subcellularLocation>
</comment>
<dbReference type="InterPro" id="IPR014710">
    <property type="entry name" value="RmlC-like_jellyroll"/>
</dbReference>
<dbReference type="PROSITE" id="PS50042">
    <property type="entry name" value="CNMP_BINDING_3"/>
    <property type="match status" value="1"/>
</dbReference>
<dbReference type="SMART" id="SM00100">
    <property type="entry name" value="cNMP"/>
    <property type="match status" value="1"/>
</dbReference>
<keyword evidence="13" id="KW-0040">ANK repeat</keyword>
<dbReference type="CDD" id="cd00038">
    <property type="entry name" value="CAP_ED"/>
    <property type="match status" value="1"/>
</dbReference>
<dbReference type="InterPro" id="IPR045319">
    <property type="entry name" value="KAT/AKT"/>
</dbReference>
<dbReference type="EMBL" id="JACGCM010002161">
    <property type="protein sequence ID" value="KAF6143897.1"/>
    <property type="molecule type" value="Genomic_DNA"/>
</dbReference>
<dbReference type="SUPFAM" id="SSF48403">
    <property type="entry name" value="Ankyrin repeat"/>
    <property type="match status" value="1"/>
</dbReference>
<sequence>MTALIVKGSNTERFRDKITDVIKYMKRNKLGKDIRSQIKSHLTLKYESSYSRPSILEDIPVAVPSKISQTLYIETIQQIPFFRGCSDEFLNQIVMKLNEEFFLPGEIILEQGSTVDQVYIVSHGRLEEVATGEDGSEELIAELEPHSIFGEVAVLCNIPQPYTVRVRELYRLLRIEKQSLTSILKLYFTDSHHIFDNLLKGKNNDLYIKQLESDVAYLLAKQDSEIASGVNSADYHGDLYHLKHLAASRGYEHIVKFLIQQRVNINCIDKFGSSPLLEAVKAGHDRVAALLIKNGATLNLKDAGSYLCKVVMDSDIEFLKRLLESGVEPNSKNYDQRTPLHVAVGEGLHLVANILIKFGADVLSEDRWGNTPLDEGRRCGSKPLVKILEQAKENSKARCAQ</sequence>
<dbReference type="InterPro" id="IPR036770">
    <property type="entry name" value="Ankyrin_rpt-contain_sf"/>
</dbReference>
<dbReference type="PROSITE" id="PS50088">
    <property type="entry name" value="ANK_REPEAT"/>
    <property type="match status" value="2"/>
</dbReference>
<comment type="function">
    <text evidence="14">Potassium channel.</text>
</comment>
<evidence type="ECO:0000256" key="14">
    <source>
        <dbReference type="RuleBase" id="RU369015"/>
    </source>
</evidence>
<evidence type="ECO:0000256" key="7">
    <source>
        <dbReference type="ARBA" id="ARBA00022882"/>
    </source>
</evidence>
<dbReference type="Pfam" id="PF12796">
    <property type="entry name" value="Ank_2"/>
    <property type="match status" value="2"/>
</dbReference>
<evidence type="ECO:0000256" key="5">
    <source>
        <dbReference type="ARBA" id="ARBA00022692"/>
    </source>
</evidence>
<dbReference type="Proteomes" id="UP000541444">
    <property type="component" value="Unassembled WGS sequence"/>
</dbReference>
<keyword evidence="4 14" id="KW-0633">Potassium transport</keyword>
<keyword evidence="12 14" id="KW-0407">Ion channel</keyword>
<evidence type="ECO:0000313" key="16">
    <source>
        <dbReference type="EMBL" id="KAF6143897.1"/>
    </source>
</evidence>
<dbReference type="InterPro" id="IPR000595">
    <property type="entry name" value="cNMP-bd_dom"/>
</dbReference>
<dbReference type="SMART" id="SM00248">
    <property type="entry name" value="ANK"/>
    <property type="match status" value="4"/>
</dbReference>
<comment type="similarity">
    <text evidence="2 14">Belongs to the potassium channel family. Plant (TC 1.A.1.4) subfamily.</text>
</comment>
<dbReference type="Gene3D" id="2.60.120.10">
    <property type="entry name" value="Jelly Rolls"/>
    <property type="match status" value="1"/>
</dbReference>
<keyword evidence="8 14" id="KW-0630">Potassium</keyword>
<feature type="repeat" description="ANK" evidence="13">
    <location>
        <begin position="335"/>
        <end position="367"/>
    </location>
</feature>
<keyword evidence="5" id="KW-0812">Transmembrane</keyword>
<keyword evidence="6 14" id="KW-0631">Potassium channel</keyword>
<dbReference type="FunFam" id="2.60.120.10:FF:000074">
    <property type="entry name" value="Potassium channel KAT2"/>
    <property type="match status" value="1"/>
</dbReference>
<evidence type="ECO:0000259" key="15">
    <source>
        <dbReference type="PROSITE" id="PS50042"/>
    </source>
</evidence>
<evidence type="ECO:0000256" key="3">
    <source>
        <dbReference type="ARBA" id="ARBA00022448"/>
    </source>
</evidence>
<keyword evidence="9" id="KW-1133">Transmembrane helix</keyword>
<dbReference type="SUPFAM" id="SSF51206">
    <property type="entry name" value="cAMP-binding domain-like"/>
    <property type="match status" value="1"/>
</dbReference>
<reference evidence="16 17" key="1">
    <citation type="journal article" date="2020" name="IScience">
        <title>Genome Sequencing of the Endangered Kingdonia uniflora (Circaeasteraceae, Ranunculales) Reveals Potential Mechanisms of Evolutionary Specialization.</title>
        <authorList>
            <person name="Sun Y."/>
            <person name="Deng T."/>
            <person name="Zhang A."/>
            <person name="Moore M.J."/>
            <person name="Landis J.B."/>
            <person name="Lin N."/>
            <person name="Zhang H."/>
            <person name="Zhang X."/>
            <person name="Huang J."/>
            <person name="Zhang X."/>
            <person name="Sun H."/>
            <person name="Wang H."/>
        </authorList>
    </citation>
    <scope>NUCLEOTIDE SEQUENCE [LARGE SCALE GENOMIC DNA]</scope>
    <source>
        <strain evidence="16">TB1705</strain>
        <tissue evidence="16">Leaf</tissue>
    </source>
</reference>
<comment type="domain">
    <text evidence="14">The segment S4 is probably the voltage-sensor and is characterized by a series of positively charged amino acids. The pore-forming region H5 is enclosed by the transmembrane segments S5 and S6 in the Shaker-type (1P/6TM) and contains the GYGD signature motif which seems to be involved in potassium selectivity.</text>
</comment>
<protein>
    <recommendedName>
        <fullName evidence="14">Potassium channel</fullName>
    </recommendedName>
</protein>
<name>A0A7J7LMM5_9MAGN</name>
<evidence type="ECO:0000256" key="6">
    <source>
        <dbReference type="ARBA" id="ARBA00022826"/>
    </source>
</evidence>
<dbReference type="AlphaFoldDB" id="A0A7J7LMM5"/>
<keyword evidence="10 14" id="KW-0406">Ion transport</keyword>
<keyword evidence="11" id="KW-0472">Membrane</keyword>
<evidence type="ECO:0000256" key="4">
    <source>
        <dbReference type="ARBA" id="ARBA00022538"/>
    </source>
</evidence>
<dbReference type="PANTHER" id="PTHR45743">
    <property type="entry name" value="POTASSIUM CHANNEL AKT1"/>
    <property type="match status" value="1"/>
</dbReference>
<comment type="subunit">
    <text evidence="14">The potassium channel is composed of a homo- or heterotetrameric complex of pore-forming subunits.</text>
</comment>
<keyword evidence="7 14" id="KW-0851">Voltage-gated channel</keyword>
<evidence type="ECO:0000256" key="2">
    <source>
        <dbReference type="ARBA" id="ARBA00007929"/>
    </source>
</evidence>
<evidence type="ECO:0000256" key="9">
    <source>
        <dbReference type="ARBA" id="ARBA00022989"/>
    </source>
</evidence>
<dbReference type="Pfam" id="PF00027">
    <property type="entry name" value="cNMP_binding"/>
    <property type="match status" value="1"/>
</dbReference>
<dbReference type="GO" id="GO:0005249">
    <property type="term" value="F:voltage-gated potassium channel activity"/>
    <property type="evidence" value="ECO:0007669"/>
    <property type="project" value="UniProtKB-UniRule"/>
</dbReference>
<dbReference type="GO" id="GO:0034702">
    <property type="term" value="C:monoatomic ion channel complex"/>
    <property type="evidence" value="ECO:0007669"/>
    <property type="project" value="UniProtKB-KW"/>
</dbReference>
<proteinExistence type="inferred from homology"/>
<feature type="domain" description="Cyclic nucleotide-binding" evidence="15">
    <location>
        <begin position="81"/>
        <end position="184"/>
    </location>
</feature>
<evidence type="ECO:0000313" key="17">
    <source>
        <dbReference type="Proteomes" id="UP000541444"/>
    </source>
</evidence>
<evidence type="ECO:0000256" key="12">
    <source>
        <dbReference type="ARBA" id="ARBA00023303"/>
    </source>
</evidence>
<keyword evidence="3 14" id="KW-0813">Transport</keyword>